<feature type="non-terminal residue" evidence="1">
    <location>
        <position position="67"/>
    </location>
</feature>
<accession>A0A6J4MJC6</accession>
<dbReference type="SUPFAM" id="SSF56176">
    <property type="entry name" value="FAD-binding/transporter-associated domain-like"/>
    <property type="match status" value="1"/>
</dbReference>
<proteinExistence type="predicted"/>
<dbReference type="GO" id="GO:0050660">
    <property type="term" value="F:flavin adenine dinucleotide binding"/>
    <property type="evidence" value="ECO:0007669"/>
    <property type="project" value="InterPro"/>
</dbReference>
<dbReference type="InterPro" id="IPR036318">
    <property type="entry name" value="FAD-bd_PCMH-like_sf"/>
</dbReference>
<reference evidence="1" key="1">
    <citation type="submission" date="2020-02" db="EMBL/GenBank/DDBJ databases">
        <authorList>
            <person name="Meier V. D."/>
        </authorList>
    </citation>
    <scope>NUCLEOTIDE SEQUENCE</scope>
    <source>
        <strain evidence="1">AVDCRST_MAG40</strain>
    </source>
</reference>
<gene>
    <name evidence="1" type="ORF">AVDCRST_MAG40-3366</name>
</gene>
<dbReference type="InterPro" id="IPR016167">
    <property type="entry name" value="FAD-bd_PCMH_sub1"/>
</dbReference>
<organism evidence="1">
    <name type="scientific">uncultured Gemmatimonadaceae bacterium</name>
    <dbReference type="NCBI Taxonomy" id="246130"/>
    <lineage>
        <taxon>Bacteria</taxon>
        <taxon>Pseudomonadati</taxon>
        <taxon>Gemmatimonadota</taxon>
        <taxon>Gemmatimonadia</taxon>
        <taxon>Gemmatimonadales</taxon>
        <taxon>Gemmatimonadaceae</taxon>
        <taxon>environmental samples</taxon>
    </lineage>
</organism>
<sequence length="67" mass="6828">MLPAPPADFRGAFRTDAAARAVYAESAGIVRSEPLAVAVPVDADDVVALVRWAHASGTPLVPRGSGS</sequence>
<dbReference type="AlphaFoldDB" id="A0A6J4MJC6"/>
<dbReference type="EMBL" id="CADCTX010000931">
    <property type="protein sequence ID" value="CAA9359137.1"/>
    <property type="molecule type" value="Genomic_DNA"/>
</dbReference>
<evidence type="ECO:0008006" key="2">
    <source>
        <dbReference type="Google" id="ProtNLM"/>
    </source>
</evidence>
<protein>
    <recommendedName>
        <fullName evidence="2">FAD-binding oxidoreductase</fullName>
    </recommendedName>
</protein>
<dbReference type="Gene3D" id="3.30.43.10">
    <property type="entry name" value="Uridine Diphospho-n-acetylenolpyruvylglucosamine Reductase, domain 2"/>
    <property type="match status" value="1"/>
</dbReference>
<evidence type="ECO:0000313" key="1">
    <source>
        <dbReference type="EMBL" id="CAA9359137.1"/>
    </source>
</evidence>
<name>A0A6J4MJC6_9BACT</name>